<sequence>MGNHQGSRRWRRLERPGTRIAAAVAWLAVGLVIVVGSLPVRRWLGVPDWIGGPFTFTALVAAVIGSLIIVRPLFPAPSDE</sequence>
<evidence type="ECO:0000313" key="3">
    <source>
        <dbReference type="Proteomes" id="UP001501444"/>
    </source>
</evidence>
<protein>
    <submittedName>
        <fullName evidence="2">Uncharacterized protein</fullName>
    </submittedName>
</protein>
<accession>A0ABP5UHW7</accession>
<proteinExistence type="predicted"/>
<keyword evidence="3" id="KW-1185">Reference proteome</keyword>
<feature type="transmembrane region" description="Helical" evidence="1">
    <location>
        <begin position="50"/>
        <end position="70"/>
    </location>
</feature>
<organism evidence="2 3">
    <name type="scientific">Dactylosporangium salmoneum</name>
    <dbReference type="NCBI Taxonomy" id="53361"/>
    <lineage>
        <taxon>Bacteria</taxon>
        <taxon>Bacillati</taxon>
        <taxon>Actinomycetota</taxon>
        <taxon>Actinomycetes</taxon>
        <taxon>Micromonosporales</taxon>
        <taxon>Micromonosporaceae</taxon>
        <taxon>Dactylosporangium</taxon>
    </lineage>
</organism>
<gene>
    <name evidence="2" type="ORF">GCM10010170_086330</name>
</gene>
<dbReference type="EMBL" id="BAAARV010000086">
    <property type="protein sequence ID" value="GAA2379572.1"/>
    <property type="molecule type" value="Genomic_DNA"/>
</dbReference>
<name>A0ABP5UHW7_9ACTN</name>
<feature type="transmembrane region" description="Helical" evidence="1">
    <location>
        <begin position="20"/>
        <end position="38"/>
    </location>
</feature>
<keyword evidence="1" id="KW-1133">Transmembrane helix</keyword>
<dbReference type="Proteomes" id="UP001501444">
    <property type="component" value="Unassembled WGS sequence"/>
</dbReference>
<evidence type="ECO:0000256" key="1">
    <source>
        <dbReference type="SAM" id="Phobius"/>
    </source>
</evidence>
<comment type="caution">
    <text evidence="2">The sequence shown here is derived from an EMBL/GenBank/DDBJ whole genome shotgun (WGS) entry which is preliminary data.</text>
</comment>
<reference evidence="3" key="1">
    <citation type="journal article" date="2019" name="Int. J. Syst. Evol. Microbiol.">
        <title>The Global Catalogue of Microorganisms (GCM) 10K type strain sequencing project: providing services to taxonomists for standard genome sequencing and annotation.</title>
        <authorList>
            <consortium name="The Broad Institute Genomics Platform"/>
            <consortium name="The Broad Institute Genome Sequencing Center for Infectious Disease"/>
            <person name="Wu L."/>
            <person name="Ma J."/>
        </authorList>
    </citation>
    <scope>NUCLEOTIDE SEQUENCE [LARGE SCALE GENOMIC DNA]</scope>
    <source>
        <strain evidence="3">JCM 3272</strain>
    </source>
</reference>
<keyword evidence="1" id="KW-0472">Membrane</keyword>
<keyword evidence="1" id="KW-0812">Transmembrane</keyword>
<evidence type="ECO:0000313" key="2">
    <source>
        <dbReference type="EMBL" id="GAA2379572.1"/>
    </source>
</evidence>